<dbReference type="EMBL" id="RQVS01000023">
    <property type="protein sequence ID" value="RRJ85634.1"/>
    <property type="molecule type" value="Genomic_DNA"/>
</dbReference>
<gene>
    <name evidence="2" type="ORF">EG850_12545</name>
</gene>
<evidence type="ECO:0000256" key="1">
    <source>
        <dbReference type="SAM" id="MobiDB-lite"/>
    </source>
</evidence>
<feature type="region of interest" description="Disordered" evidence="1">
    <location>
        <begin position="112"/>
        <end position="164"/>
    </location>
</feature>
<dbReference type="RefSeq" id="WP_124973997.1">
    <property type="nucleotide sequence ID" value="NZ_RQVS01000023.1"/>
</dbReference>
<name>A0A3P3VT56_9MICO</name>
<reference evidence="2 3" key="1">
    <citation type="submission" date="2018-11" db="EMBL/GenBank/DDBJ databases">
        <title>YIM 102482-1 draft genome.</title>
        <authorList>
            <person name="Li G."/>
            <person name="Jiang Y."/>
        </authorList>
    </citation>
    <scope>NUCLEOTIDE SEQUENCE [LARGE SCALE GENOMIC DNA]</scope>
    <source>
        <strain evidence="2 3">YIM 102482-1</strain>
    </source>
</reference>
<comment type="caution">
    <text evidence="2">The sequence shown here is derived from an EMBL/GenBank/DDBJ whole genome shotgun (WGS) entry which is preliminary data.</text>
</comment>
<evidence type="ECO:0000313" key="2">
    <source>
        <dbReference type="EMBL" id="RRJ85634.1"/>
    </source>
</evidence>
<protein>
    <submittedName>
        <fullName evidence="2">Uncharacterized protein</fullName>
    </submittedName>
</protein>
<dbReference type="OrthoDB" id="9898552at2"/>
<dbReference type="Proteomes" id="UP000274391">
    <property type="component" value="Unassembled WGS sequence"/>
</dbReference>
<dbReference type="AlphaFoldDB" id="A0A3P3VT56"/>
<organism evidence="2 3">
    <name type="scientific">Gulosibacter macacae</name>
    <dbReference type="NCBI Taxonomy" id="2488791"/>
    <lineage>
        <taxon>Bacteria</taxon>
        <taxon>Bacillati</taxon>
        <taxon>Actinomycetota</taxon>
        <taxon>Actinomycetes</taxon>
        <taxon>Micrococcales</taxon>
        <taxon>Microbacteriaceae</taxon>
        <taxon>Gulosibacter</taxon>
    </lineage>
</organism>
<sequence>MPEYETPREAATAAYDALRYLAHTVRDTPLRELYDLNRELLGISRLLPDVFRSFASRAIARNDEAIIRTGGTIVSGVAVIEEAARDLLQAAEFVDRAETRLGRTSEHLSLLEWPTPHRPDAPPAASVTTHLRPEPLDSGTLAPKAAHGLSRTAAPQSLDAGLSR</sequence>
<proteinExistence type="predicted"/>
<accession>A0A3P3VT56</accession>
<keyword evidence="3" id="KW-1185">Reference proteome</keyword>
<evidence type="ECO:0000313" key="3">
    <source>
        <dbReference type="Proteomes" id="UP000274391"/>
    </source>
</evidence>